<feature type="region of interest" description="Disordered" evidence="2">
    <location>
        <begin position="48"/>
        <end position="86"/>
    </location>
</feature>
<gene>
    <name evidence="3" type="ORF">EJ02DRAFT_501209</name>
</gene>
<keyword evidence="1" id="KW-0175">Coiled coil</keyword>
<dbReference type="EMBL" id="ML976014">
    <property type="protein sequence ID" value="KAF1944794.1"/>
    <property type="molecule type" value="Genomic_DNA"/>
</dbReference>
<feature type="region of interest" description="Disordered" evidence="2">
    <location>
        <begin position="473"/>
        <end position="508"/>
    </location>
</feature>
<name>A0A6A5SYJ6_9PLEO</name>
<evidence type="ECO:0000313" key="3">
    <source>
        <dbReference type="EMBL" id="KAF1944794.1"/>
    </source>
</evidence>
<protein>
    <submittedName>
        <fullName evidence="3">Uncharacterized protein</fullName>
    </submittedName>
</protein>
<evidence type="ECO:0000256" key="1">
    <source>
        <dbReference type="SAM" id="Coils"/>
    </source>
</evidence>
<sequence length="508" mass="56481">MLEKLRSAASGAYAMVYPNQSNPPNGSSYRHASIERFSLRVRPDVQDAKASSTGVHIRAGTSDSANNHKKMQQQPRGTSRSTDREEDLVAGFQTALTECEQELEKQRAGYQKLISQAETVAEQNSYLEQLNEFLNTLIFKYLEQHAKKNGLQSNKWSYENILAVIEHLSKEAEDAHSYAADAKSLEEQVRTLQKEMLAKVEKVHVASDDQFAQDFRVIISLIKTLSRTIRIGDSGDVAEGLGSGALLEDVSRHLWNSRARKKLLVEAWVWSVLIDMVFITPFVIYGEQCGILNAVWQSIFQAKHYNGWPTPTSLSETWRYTTVESMLGQVGRDVITLGKMTDMPKKLEPGIIGARNSVVNAVGSGLTKISSAAVNPPQVQKIIDKAFAFALQMSLQRVRLQITYPKVGDKFNTDTMTFIHDPDGEDIDDGVVAFIVNPGLTKWGDAHGKNLDHRYDIVPSLVQLEAIPQQKAVETKSESQAWANVAKRGHDGASVSKADYSNEGESQR</sequence>
<proteinExistence type="predicted"/>
<dbReference type="OrthoDB" id="3545916at2759"/>
<keyword evidence="4" id="KW-1185">Reference proteome</keyword>
<evidence type="ECO:0000313" key="4">
    <source>
        <dbReference type="Proteomes" id="UP000800038"/>
    </source>
</evidence>
<evidence type="ECO:0000256" key="2">
    <source>
        <dbReference type="SAM" id="MobiDB-lite"/>
    </source>
</evidence>
<dbReference type="AlphaFoldDB" id="A0A6A5SYJ6"/>
<reference evidence="3" key="1">
    <citation type="journal article" date="2020" name="Stud. Mycol.">
        <title>101 Dothideomycetes genomes: a test case for predicting lifestyles and emergence of pathogens.</title>
        <authorList>
            <person name="Haridas S."/>
            <person name="Albert R."/>
            <person name="Binder M."/>
            <person name="Bloem J."/>
            <person name="Labutti K."/>
            <person name="Salamov A."/>
            <person name="Andreopoulos B."/>
            <person name="Baker S."/>
            <person name="Barry K."/>
            <person name="Bills G."/>
            <person name="Bluhm B."/>
            <person name="Cannon C."/>
            <person name="Castanera R."/>
            <person name="Culley D."/>
            <person name="Daum C."/>
            <person name="Ezra D."/>
            <person name="Gonzalez J."/>
            <person name="Henrissat B."/>
            <person name="Kuo A."/>
            <person name="Liang C."/>
            <person name="Lipzen A."/>
            <person name="Lutzoni F."/>
            <person name="Magnuson J."/>
            <person name="Mondo S."/>
            <person name="Nolan M."/>
            <person name="Ohm R."/>
            <person name="Pangilinan J."/>
            <person name="Park H.-J."/>
            <person name="Ramirez L."/>
            <person name="Alfaro M."/>
            <person name="Sun H."/>
            <person name="Tritt A."/>
            <person name="Yoshinaga Y."/>
            <person name="Zwiers L.-H."/>
            <person name="Turgeon B."/>
            <person name="Goodwin S."/>
            <person name="Spatafora J."/>
            <person name="Crous P."/>
            <person name="Grigoriev I."/>
        </authorList>
    </citation>
    <scope>NUCLEOTIDE SEQUENCE</scope>
    <source>
        <strain evidence="3">CBS 161.51</strain>
    </source>
</reference>
<accession>A0A6A5SYJ6</accession>
<feature type="coiled-coil region" evidence="1">
    <location>
        <begin position="175"/>
        <end position="202"/>
    </location>
</feature>
<organism evidence="3 4">
    <name type="scientific">Clathrospora elynae</name>
    <dbReference type="NCBI Taxonomy" id="706981"/>
    <lineage>
        <taxon>Eukaryota</taxon>
        <taxon>Fungi</taxon>
        <taxon>Dikarya</taxon>
        <taxon>Ascomycota</taxon>
        <taxon>Pezizomycotina</taxon>
        <taxon>Dothideomycetes</taxon>
        <taxon>Pleosporomycetidae</taxon>
        <taxon>Pleosporales</taxon>
        <taxon>Diademaceae</taxon>
        <taxon>Clathrospora</taxon>
    </lineage>
</organism>
<dbReference type="Proteomes" id="UP000800038">
    <property type="component" value="Unassembled WGS sequence"/>
</dbReference>